<evidence type="ECO:0000259" key="12">
    <source>
        <dbReference type="PROSITE" id="PS51192"/>
    </source>
</evidence>
<proteinExistence type="inferred from homology"/>
<keyword evidence="7" id="KW-0238">DNA-binding</keyword>
<evidence type="ECO:0000256" key="2">
    <source>
        <dbReference type="ARBA" id="ARBA00005446"/>
    </source>
</evidence>
<comment type="subcellular location">
    <subcellularLocation>
        <location evidence="1 11">Nucleus</location>
    </subcellularLocation>
</comment>
<evidence type="ECO:0000256" key="3">
    <source>
        <dbReference type="ARBA" id="ARBA00022741"/>
    </source>
</evidence>
<evidence type="ECO:0000256" key="11">
    <source>
        <dbReference type="RuleBase" id="RU364117"/>
    </source>
</evidence>
<keyword evidence="15" id="KW-1185">Reference proteome</keyword>
<dbReference type="PANTHER" id="PTHR13710:SF153">
    <property type="entry name" value="RECQ-LIKE DNA HELICASE BLM"/>
    <property type="match status" value="1"/>
</dbReference>
<dbReference type="SMART" id="SM00487">
    <property type="entry name" value="DEXDc"/>
    <property type="match status" value="1"/>
</dbReference>
<evidence type="ECO:0000256" key="1">
    <source>
        <dbReference type="ARBA" id="ARBA00004123"/>
    </source>
</evidence>
<keyword evidence="8" id="KW-0413">Isomerase</keyword>
<comment type="similarity">
    <text evidence="2 11">Belongs to the helicase family. RecQ subfamily.</text>
</comment>
<dbReference type="InterPro" id="IPR014001">
    <property type="entry name" value="Helicase_ATP-bd"/>
</dbReference>
<feature type="domain" description="Helicase ATP-binding" evidence="12">
    <location>
        <begin position="394"/>
        <end position="566"/>
    </location>
</feature>
<evidence type="ECO:0000256" key="6">
    <source>
        <dbReference type="ARBA" id="ARBA00022840"/>
    </source>
</evidence>
<dbReference type="CDD" id="cd18794">
    <property type="entry name" value="SF2_C_RecQ"/>
    <property type="match status" value="1"/>
</dbReference>
<keyword evidence="9 11" id="KW-0539">Nucleus</keyword>
<evidence type="ECO:0000256" key="7">
    <source>
        <dbReference type="ARBA" id="ARBA00023125"/>
    </source>
</evidence>
<dbReference type="Pfam" id="PF00271">
    <property type="entry name" value="Helicase_C"/>
    <property type="match status" value="1"/>
</dbReference>
<gene>
    <name evidence="14" type="ORF">ENUP19_0368G0013</name>
</gene>
<evidence type="ECO:0000256" key="10">
    <source>
        <dbReference type="ARBA" id="ARBA00034617"/>
    </source>
</evidence>
<name>A0ABQ0DYR2_9EUKA</name>
<dbReference type="CDD" id="cd17920">
    <property type="entry name" value="DEXHc_RecQ"/>
    <property type="match status" value="1"/>
</dbReference>
<dbReference type="SUPFAM" id="SSF52540">
    <property type="entry name" value="P-loop containing nucleoside triphosphate hydrolases"/>
    <property type="match status" value="1"/>
</dbReference>
<dbReference type="InterPro" id="IPR002464">
    <property type="entry name" value="DNA/RNA_helicase_DEAH_CS"/>
</dbReference>
<evidence type="ECO:0000256" key="8">
    <source>
        <dbReference type="ARBA" id="ARBA00023235"/>
    </source>
</evidence>
<dbReference type="PROSITE" id="PS51192">
    <property type="entry name" value="HELICASE_ATP_BIND_1"/>
    <property type="match status" value="1"/>
</dbReference>
<feature type="domain" description="Helicase C-terminal" evidence="13">
    <location>
        <begin position="591"/>
        <end position="737"/>
    </location>
</feature>
<dbReference type="PROSITE" id="PS51194">
    <property type="entry name" value="HELICASE_CTER"/>
    <property type="match status" value="1"/>
</dbReference>
<dbReference type="InterPro" id="IPR001650">
    <property type="entry name" value="Helicase_C-like"/>
</dbReference>
<dbReference type="PANTHER" id="PTHR13710">
    <property type="entry name" value="DNA HELICASE RECQ FAMILY MEMBER"/>
    <property type="match status" value="1"/>
</dbReference>
<evidence type="ECO:0000256" key="9">
    <source>
        <dbReference type="ARBA" id="ARBA00023242"/>
    </source>
</evidence>
<comment type="catalytic activity">
    <reaction evidence="10 11">
        <text>Couples ATP hydrolysis with the unwinding of duplex DNA by translocating in the 3'-5' direction.</text>
        <dbReference type="EC" id="5.6.2.4"/>
    </reaction>
</comment>
<keyword evidence="3 11" id="KW-0547">Nucleotide-binding</keyword>
<evidence type="ECO:0000259" key="13">
    <source>
        <dbReference type="PROSITE" id="PS51194"/>
    </source>
</evidence>
<sequence>MSESDDVQEIDLIVIDDDCCDNFEIEKRKYSVEEEKKENSNQSIANTLNTLHSFGLKKVSFPETEEKEELQNEINNCSDAECMSNNIISCNTQKIDLNNPSSEHTPLNSKDLLIIEDTKRSIQKTKTPPKLQSLIDDFIKPKNSFEPQRTKTLELKKTKTISDVFEEMERASSQILLRTDTLPIKSHSPISKRISSDFFTLMFKKSNTLESHEDDPDATKKTSSLIDLCENDPIIIENINEDNPYYQKVFSESDKRLLIEREKELTKQLKEIKVSDETFEQIRKIAFEREEVRIQLKVITSREATQKGNTTIRLKENDKVGRITLWKNHEAKKGFEPFKIEEQIPDVVQSTNIRSYPIWTNWWGENFHWKERVKEVLHKVFHHETLRLLQYPVINAILAGHNVLALMPTGGGKSLCYQLPSLFKDGYTLVVSPLISLMQDQVKALNDLGIPAITCNSNNPENIDIFINDIETRKIKIVYVAPELLSCSWKMNEAMKKLYDRGLFSYLVIDEAHCISQWGHDFRQSYVELREFRKTFPSVQTILFTATATERVKNDILLSMGLEEAIVFNQTFNRPNLRYETRVKSPKVEVDIAHYIQQHPNQCGIVFCLSKKDCESLSKFLVNYGIRATHYHAGLDAKRRKKVQNDWMNGTFLVVCATVAFGMGIDKPDVRFVIHQTMPSSIEQYFQEAGRAGRDGKPSDCIIYFNMKDISRVEWLKRDMGKNELTSSQQQSINAMVNLCITSECRRKIQLMYFDESFNEEKCTGCDNCERKKK</sequence>
<evidence type="ECO:0000256" key="4">
    <source>
        <dbReference type="ARBA" id="ARBA00022801"/>
    </source>
</evidence>
<dbReference type="EC" id="5.6.2.4" evidence="11"/>
<accession>A0ABQ0DYR2</accession>
<keyword evidence="6 11" id="KW-0067">ATP-binding</keyword>
<dbReference type="EMBL" id="BAAFRS010000368">
    <property type="protein sequence ID" value="GAB1228004.1"/>
    <property type="molecule type" value="Genomic_DNA"/>
</dbReference>
<keyword evidence="5 11" id="KW-0347">Helicase</keyword>
<dbReference type="InterPro" id="IPR004589">
    <property type="entry name" value="DNA_helicase_ATP-dep_RecQ"/>
</dbReference>
<dbReference type="InterPro" id="IPR027417">
    <property type="entry name" value="P-loop_NTPase"/>
</dbReference>
<dbReference type="Pfam" id="PF00270">
    <property type="entry name" value="DEAD"/>
    <property type="match status" value="1"/>
</dbReference>
<dbReference type="SMART" id="SM00490">
    <property type="entry name" value="HELICc"/>
    <property type="match status" value="1"/>
</dbReference>
<dbReference type="NCBIfam" id="TIGR00614">
    <property type="entry name" value="recQ_fam"/>
    <property type="match status" value="1"/>
</dbReference>
<protein>
    <recommendedName>
        <fullName evidence="11">ATP-dependent DNA helicase</fullName>
        <ecNumber evidence="11">5.6.2.4</ecNumber>
    </recommendedName>
</protein>
<evidence type="ECO:0000313" key="15">
    <source>
        <dbReference type="Proteomes" id="UP001628156"/>
    </source>
</evidence>
<evidence type="ECO:0000313" key="14">
    <source>
        <dbReference type="EMBL" id="GAB1228004.1"/>
    </source>
</evidence>
<keyword evidence="4 11" id="KW-0378">Hydrolase</keyword>
<dbReference type="InterPro" id="IPR032284">
    <property type="entry name" value="RecQ_Zn-bd"/>
</dbReference>
<organism evidence="14 15">
    <name type="scientific">Entamoeba nuttalli</name>
    <dbReference type="NCBI Taxonomy" id="412467"/>
    <lineage>
        <taxon>Eukaryota</taxon>
        <taxon>Amoebozoa</taxon>
        <taxon>Evosea</taxon>
        <taxon>Archamoebae</taxon>
        <taxon>Mastigamoebida</taxon>
        <taxon>Entamoebidae</taxon>
        <taxon>Entamoeba</taxon>
    </lineage>
</organism>
<dbReference type="Pfam" id="PF16124">
    <property type="entry name" value="RecQ_Zn_bind"/>
    <property type="match status" value="1"/>
</dbReference>
<reference evidence="14 15" key="1">
    <citation type="journal article" date="2019" name="PLoS Negl. Trop. Dis.">
        <title>Whole genome sequencing of Entamoeba nuttalli reveals mammalian host-related molecular signatures and a novel octapeptide-repeat surface protein.</title>
        <authorList>
            <person name="Tanaka M."/>
            <person name="Makiuchi T."/>
            <person name="Komiyama T."/>
            <person name="Shiina T."/>
            <person name="Osaki K."/>
            <person name="Tachibana H."/>
        </authorList>
    </citation>
    <scope>NUCLEOTIDE SEQUENCE [LARGE SCALE GENOMIC DNA]</scope>
    <source>
        <strain evidence="14 15">P19-061405</strain>
    </source>
</reference>
<dbReference type="PROSITE" id="PS00690">
    <property type="entry name" value="DEAH_ATP_HELICASE"/>
    <property type="match status" value="1"/>
</dbReference>
<dbReference type="Gene3D" id="3.40.50.300">
    <property type="entry name" value="P-loop containing nucleotide triphosphate hydrolases"/>
    <property type="match status" value="2"/>
</dbReference>
<comment type="caution">
    <text evidence="14">The sequence shown here is derived from an EMBL/GenBank/DDBJ whole genome shotgun (WGS) entry which is preliminary data.</text>
</comment>
<dbReference type="InterPro" id="IPR011545">
    <property type="entry name" value="DEAD/DEAH_box_helicase_dom"/>
</dbReference>
<evidence type="ECO:0000256" key="5">
    <source>
        <dbReference type="ARBA" id="ARBA00022806"/>
    </source>
</evidence>
<comment type="catalytic activity">
    <reaction evidence="11">
        <text>ATP + H2O = ADP + phosphate + H(+)</text>
        <dbReference type="Rhea" id="RHEA:13065"/>
        <dbReference type="ChEBI" id="CHEBI:15377"/>
        <dbReference type="ChEBI" id="CHEBI:15378"/>
        <dbReference type="ChEBI" id="CHEBI:30616"/>
        <dbReference type="ChEBI" id="CHEBI:43474"/>
        <dbReference type="ChEBI" id="CHEBI:456216"/>
    </reaction>
</comment>
<dbReference type="Proteomes" id="UP001628156">
    <property type="component" value="Unassembled WGS sequence"/>
</dbReference>